<sequence length="72" mass="8672">SEIDRLKNDISTLRTKLYNQINQSQFFLSQSQNEALEWKTKFEDVHTSEIAFQDLKFQLKFISEKRNELCTR</sequence>
<evidence type="ECO:0000313" key="1">
    <source>
        <dbReference type="EMBL" id="GMR53798.1"/>
    </source>
</evidence>
<feature type="non-terminal residue" evidence="1">
    <location>
        <position position="72"/>
    </location>
</feature>
<dbReference type="Proteomes" id="UP001328107">
    <property type="component" value="Unassembled WGS sequence"/>
</dbReference>
<accession>A0AAN5CZQ8</accession>
<feature type="non-terminal residue" evidence="1">
    <location>
        <position position="1"/>
    </location>
</feature>
<protein>
    <submittedName>
        <fullName evidence="1">Uncharacterized protein</fullName>
    </submittedName>
</protein>
<keyword evidence="2" id="KW-1185">Reference proteome</keyword>
<evidence type="ECO:0000313" key="2">
    <source>
        <dbReference type="Proteomes" id="UP001328107"/>
    </source>
</evidence>
<proteinExistence type="predicted"/>
<comment type="caution">
    <text evidence="1">The sequence shown here is derived from an EMBL/GenBank/DDBJ whole genome shotgun (WGS) entry which is preliminary data.</text>
</comment>
<dbReference type="AlphaFoldDB" id="A0AAN5CZQ8"/>
<gene>
    <name evidence="1" type="ORF">PMAYCL1PPCAC_23993</name>
</gene>
<dbReference type="EMBL" id="BTRK01000005">
    <property type="protein sequence ID" value="GMR53798.1"/>
    <property type="molecule type" value="Genomic_DNA"/>
</dbReference>
<name>A0AAN5CZQ8_9BILA</name>
<reference evidence="2" key="1">
    <citation type="submission" date="2022-10" db="EMBL/GenBank/DDBJ databases">
        <title>Genome assembly of Pristionchus species.</title>
        <authorList>
            <person name="Yoshida K."/>
            <person name="Sommer R.J."/>
        </authorList>
    </citation>
    <scope>NUCLEOTIDE SEQUENCE [LARGE SCALE GENOMIC DNA]</scope>
    <source>
        <strain evidence="2">RS5460</strain>
    </source>
</reference>
<organism evidence="1 2">
    <name type="scientific">Pristionchus mayeri</name>
    <dbReference type="NCBI Taxonomy" id="1317129"/>
    <lineage>
        <taxon>Eukaryota</taxon>
        <taxon>Metazoa</taxon>
        <taxon>Ecdysozoa</taxon>
        <taxon>Nematoda</taxon>
        <taxon>Chromadorea</taxon>
        <taxon>Rhabditida</taxon>
        <taxon>Rhabditina</taxon>
        <taxon>Diplogasteromorpha</taxon>
        <taxon>Diplogasteroidea</taxon>
        <taxon>Neodiplogasteridae</taxon>
        <taxon>Pristionchus</taxon>
    </lineage>
</organism>